<organism evidence="3 4">
    <name type="scientific">Mucor saturninus</name>
    <dbReference type="NCBI Taxonomy" id="64648"/>
    <lineage>
        <taxon>Eukaryota</taxon>
        <taxon>Fungi</taxon>
        <taxon>Fungi incertae sedis</taxon>
        <taxon>Mucoromycota</taxon>
        <taxon>Mucoromycotina</taxon>
        <taxon>Mucoromycetes</taxon>
        <taxon>Mucorales</taxon>
        <taxon>Mucorineae</taxon>
        <taxon>Mucoraceae</taxon>
        <taxon>Mucor</taxon>
    </lineage>
</organism>
<dbReference type="Gene3D" id="3.40.50.150">
    <property type="entry name" value="Vaccinia Virus protein VP39"/>
    <property type="match status" value="1"/>
</dbReference>
<sequence length="324" mass="37157">MGSKVSTMAAKKRKRIASSFHSVTSKAHSSSQNSSYPNTPPNCTIDEKSHTVHDHSSHISSVTESMITSGRTFHHVENSAYWFPNDDEEMDRLIGVRLDLEHNNALVLDLGCGPGTWIMDVATEYPSSEFIGVDMCDVFPNNIRPANVSFQVGNILKRLPFSDNTFDFVNMRLFIIALKKEEWPILLKEAYRVMKPGGYMQMVECGMLERGNEFVRQSGTIFREMIETLGQDPYVAFKMKTLMEQQEVEVCHYENIDVFLGKQDRLSKEFLWDVCNIFKSAQAIIQEPLGYHTDNFHQFLEKLYKELQKKPDAIWSFSICVGRK</sequence>
<dbReference type="Proteomes" id="UP000603453">
    <property type="component" value="Unassembled WGS sequence"/>
</dbReference>
<comment type="caution">
    <text evidence="3">The sequence shown here is derived from an EMBL/GenBank/DDBJ whole genome shotgun (WGS) entry which is preliminary data.</text>
</comment>
<dbReference type="EMBL" id="JAEPRD010000047">
    <property type="protein sequence ID" value="KAG2204030.1"/>
    <property type="molecule type" value="Genomic_DNA"/>
</dbReference>
<reference evidence="3" key="1">
    <citation type="submission" date="2020-12" db="EMBL/GenBank/DDBJ databases">
        <title>Metabolic potential, ecology and presence of endohyphal bacteria is reflected in genomic diversity of Mucoromycotina.</title>
        <authorList>
            <person name="Muszewska A."/>
            <person name="Okrasinska A."/>
            <person name="Steczkiewicz K."/>
            <person name="Drgas O."/>
            <person name="Orlowska M."/>
            <person name="Perlinska-Lenart U."/>
            <person name="Aleksandrzak-Piekarczyk T."/>
            <person name="Szatraj K."/>
            <person name="Zielenkiewicz U."/>
            <person name="Pilsyk S."/>
            <person name="Malc E."/>
            <person name="Mieczkowski P."/>
            <person name="Kruszewska J.S."/>
            <person name="Biernat P."/>
            <person name="Pawlowska J."/>
        </authorList>
    </citation>
    <scope>NUCLEOTIDE SEQUENCE</scope>
    <source>
        <strain evidence="3">WA0000017839</strain>
    </source>
</reference>
<dbReference type="PANTHER" id="PTHR43591:SF24">
    <property type="entry name" value="2-METHOXY-6-POLYPRENYL-1,4-BENZOQUINOL METHYLASE, MITOCHONDRIAL"/>
    <property type="match status" value="1"/>
</dbReference>
<dbReference type="OrthoDB" id="2013972at2759"/>
<protein>
    <recommendedName>
        <fullName evidence="2">Methyltransferase domain-containing protein</fullName>
    </recommendedName>
</protein>
<dbReference type="Pfam" id="PF13649">
    <property type="entry name" value="Methyltransf_25"/>
    <property type="match status" value="1"/>
</dbReference>
<evidence type="ECO:0000259" key="2">
    <source>
        <dbReference type="Pfam" id="PF13649"/>
    </source>
</evidence>
<feature type="region of interest" description="Disordered" evidence="1">
    <location>
        <begin position="1"/>
        <end position="61"/>
    </location>
</feature>
<dbReference type="GO" id="GO:0008168">
    <property type="term" value="F:methyltransferase activity"/>
    <property type="evidence" value="ECO:0007669"/>
    <property type="project" value="TreeGrafter"/>
</dbReference>
<proteinExistence type="predicted"/>
<feature type="compositionally biased region" description="Polar residues" evidence="1">
    <location>
        <begin position="19"/>
        <end position="37"/>
    </location>
</feature>
<dbReference type="InterPro" id="IPR041698">
    <property type="entry name" value="Methyltransf_25"/>
</dbReference>
<evidence type="ECO:0000313" key="4">
    <source>
        <dbReference type="Proteomes" id="UP000603453"/>
    </source>
</evidence>
<gene>
    <name evidence="3" type="ORF">INT47_007024</name>
</gene>
<keyword evidence="4" id="KW-1185">Reference proteome</keyword>
<dbReference type="SUPFAM" id="SSF53335">
    <property type="entry name" value="S-adenosyl-L-methionine-dependent methyltransferases"/>
    <property type="match status" value="1"/>
</dbReference>
<dbReference type="InterPro" id="IPR029063">
    <property type="entry name" value="SAM-dependent_MTases_sf"/>
</dbReference>
<feature type="compositionally biased region" description="Basic and acidic residues" evidence="1">
    <location>
        <begin position="45"/>
        <end position="57"/>
    </location>
</feature>
<name>A0A8H7R5K2_9FUNG</name>
<dbReference type="CDD" id="cd02440">
    <property type="entry name" value="AdoMet_MTases"/>
    <property type="match status" value="1"/>
</dbReference>
<feature type="domain" description="Methyltransferase" evidence="2">
    <location>
        <begin position="107"/>
        <end position="198"/>
    </location>
</feature>
<dbReference type="AlphaFoldDB" id="A0A8H7R5K2"/>
<dbReference type="PANTHER" id="PTHR43591">
    <property type="entry name" value="METHYLTRANSFERASE"/>
    <property type="match status" value="1"/>
</dbReference>
<evidence type="ECO:0000313" key="3">
    <source>
        <dbReference type="EMBL" id="KAG2204030.1"/>
    </source>
</evidence>
<evidence type="ECO:0000256" key="1">
    <source>
        <dbReference type="SAM" id="MobiDB-lite"/>
    </source>
</evidence>
<accession>A0A8H7R5K2</accession>